<reference evidence="1 2" key="1">
    <citation type="submission" date="2018-01" db="EMBL/GenBank/DDBJ databases">
        <authorList>
            <person name="Gaut B.S."/>
            <person name="Morton B.R."/>
            <person name="Clegg M.T."/>
            <person name="Duvall M.R."/>
        </authorList>
    </citation>
    <scope>NUCLEOTIDE SEQUENCE [LARGE SCALE GENOMIC DNA]</scope>
    <source>
        <strain evidence="1">Cupriavidus taiwanensis LMG 19425</strain>
        <plasmid evidence="2">Plasmid iii</plasmid>
    </source>
</reference>
<evidence type="ECO:0000313" key="2">
    <source>
        <dbReference type="Proteomes" id="UP000255505"/>
    </source>
</evidence>
<keyword evidence="1" id="KW-0614">Plasmid</keyword>
<geneLocation type="plasmid" evidence="1">
    <name>III</name>
</geneLocation>
<organism evidence="1 2">
    <name type="scientific">Cupriavidus taiwanensis</name>
    <dbReference type="NCBI Taxonomy" id="164546"/>
    <lineage>
        <taxon>Bacteria</taxon>
        <taxon>Pseudomonadati</taxon>
        <taxon>Pseudomonadota</taxon>
        <taxon>Betaproteobacteria</taxon>
        <taxon>Burkholderiales</taxon>
        <taxon>Burkholderiaceae</taxon>
        <taxon>Cupriavidus</taxon>
    </lineage>
</organism>
<proteinExistence type="predicted"/>
<gene>
    <name evidence="1" type="ORF">CT19425_P20066</name>
</gene>
<accession>A0A375IR58</accession>
<name>A0A375IR58_9BURK</name>
<protein>
    <submittedName>
        <fullName evidence="1">Uncharacterized protein</fullName>
    </submittedName>
</protein>
<dbReference type="Proteomes" id="UP000255505">
    <property type="component" value="Plasmid III"/>
</dbReference>
<dbReference type="AlphaFoldDB" id="A0A375IR58"/>
<sequence length="98" mass="11151">MAVKICSWHIVSAFAKYQHAEIKPQGLAEMGTLDYWRAHRAELCRRQVNDSRCWAFRYPLDGWPLISLDQSPPACAINRIEIPSTGRLSQPDEIALLA</sequence>
<evidence type="ECO:0000313" key="1">
    <source>
        <dbReference type="EMBL" id="SPK77094.1"/>
    </source>
</evidence>
<dbReference type="EMBL" id="LT991978">
    <property type="protein sequence ID" value="SPK77094.1"/>
    <property type="molecule type" value="Genomic_DNA"/>
</dbReference>